<keyword evidence="2" id="KW-0813">Transport</keyword>
<dbReference type="AlphaFoldDB" id="A0A4U9RIF2"/>
<dbReference type="EMBL" id="LR590481">
    <property type="protein sequence ID" value="VTQ91001.1"/>
    <property type="molecule type" value="Genomic_DNA"/>
</dbReference>
<gene>
    <name evidence="4" type="primary">bioY2</name>
    <name evidence="4" type="ORF">NCTC503_01717</name>
</gene>
<dbReference type="PIRSF" id="PIRSF016661">
    <property type="entry name" value="BioY"/>
    <property type="match status" value="1"/>
</dbReference>
<comment type="similarity">
    <text evidence="1 2">Belongs to the BioY family.</text>
</comment>
<dbReference type="Gene3D" id="1.10.1760.20">
    <property type="match status" value="1"/>
</dbReference>
<dbReference type="InterPro" id="IPR003784">
    <property type="entry name" value="BioY"/>
</dbReference>
<dbReference type="GO" id="GO:0015225">
    <property type="term" value="F:biotin transmembrane transporter activity"/>
    <property type="evidence" value="ECO:0007669"/>
    <property type="project" value="UniProtKB-UniRule"/>
</dbReference>
<dbReference type="Proteomes" id="UP000308489">
    <property type="component" value="Chromosome 1"/>
</dbReference>
<proteinExistence type="inferred from homology"/>
<feature type="transmembrane region" description="Helical" evidence="3">
    <location>
        <begin position="104"/>
        <end position="126"/>
    </location>
</feature>
<keyword evidence="3" id="KW-1133">Transmembrane helix</keyword>
<feature type="transmembrane region" description="Helical" evidence="3">
    <location>
        <begin position="33"/>
        <end position="51"/>
    </location>
</feature>
<name>A0A4U9RIF2_HATHI</name>
<keyword evidence="2" id="KW-1003">Cell membrane</keyword>
<evidence type="ECO:0000313" key="5">
    <source>
        <dbReference type="Proteomes" id="UP000308489"/>
    </source>
</evidence>
<protein>
    <recommendedName>
        <fullName evidence="2">Biotin transporter</fullName>
    </recommendedName>
</protein>
<comment type="subcellular location">
    <subcellularLocation>
        <location evidence="2">Cell membrane</location>
        <topology evidence="2">Multi-pass membrane protein</topology>
    </subcellularLocation>
</comment>
<evidence type="ECO:0000256" key="3">
    <source>
        <dbReference type="SAM" id="Phobius"/>
    </source>
</evidence>
<feature type="transmembrane region" description="Helical" evidence="3">
    <location>
        <begin position="167"/>
        <end position="192"/>
    </location>
</feature>
<dbReference type="PANTHER" id="PTHR34295">
    <property type="entry name" value="BIOTIN TRANSPORTER BIOY"/>
    <property type="match status" value="1"/>
</dbReference>
<feature type="transmembrane region" description="Helical" evidence="3">
    <location>
        <begin position="133"/>
        <end position="155"/>
    </location>
</feature>
<sequence>MTKINKNIKINVNQKYWEVYNMDNKVKFDIRDITLCALFAAIIAVLAQISIPIKPVSFTFQIFGVALAGIILGSKKGFISVMVYILLGSIGVPVFAGMNGGIQVLVGPTGGFLIGFPFMALIVGYFSERNGKVSYIFLGAIIGLVLTYLIGSMQLAFVAKMSFSKALWVGVIPFVILDLFKIAIVVFIGCNIRKKLINRVRYN</sequence>
<feature type="transmembrane region" description="Helical" evidence="3">
    <location>
        <begin position="81"/>
        <end position="98"/>
    </location>
</feature>
<dbReference type="GO" id="GO:0005886">
    <property type="term" value="C:plasma membrane"/>
    <property type="evidence" value="ECO:0007669"/>
    <property type="project" value="UniProtKB-SubCell"/>
</dbReference>
<evidence type="ECO:0000256" key="2">
    <source>
        <dbReference type="PIRNR" id="PIRNR016661"/>
    </source>
</evidence>
<evidence type="ECO:0000256" key="1">
    <source>
        <dbReference type="ARBA" id="ARBA00010692"/>
    </source>
</evidence>
<dbReference type="PANTHER" id="PTHR34295:SF1">
    <property type="entry name" value="BIOTIN TRANSPORTER BIOY"/>
    <property type="match status" value="1"/>
</dbReference>
<feature type="transmembrane region" description="Helical" evidence="3">
    <location>
        <begin position="57"/>
        <end position="74"/>
    </location>
</feature>
<keyword evidence="5" id="KW-1185">Reference proteome</keyword>
<evidence type="ECO:0000313" key="4">
    <source>
        <dbReference type="EMBL" id="VTQ91001.1"/>
    </source>
</evidence>
<reference evidence="4 5" key="1">
    <citation type="submission" date="2019-05" db="EMBL/GenBank/DDBJ databases">
        <authorList>
            <consortium name="Pathogen Informatics"/>
        </authorList>
    </citation>
    <scope>NUCLEOTIDE SEQUENCE [LARGE SCALE GENOMIC DNA]</scope>
    <source>
        <strain evidence="4 5">NCTC503</strain>
    </source>
</reference>
<dbReference type="Pfam" id="PF02632">
    <property type="entry name" value="BioY"/>
    <property type="match status" value="1"/>
</dbReference>
<keyword evidence="2 3" id="KW-0472">Membrane</keyword>
<keyword evidence="3" id="KW-0812">Transmembrane</keyword>
<accession>A0A4U9RIF2</accession>
<organism evidence="4 5">
    <name type="scientific">Hathewaya histolytica</name>
    <name type="common">Clostridium histolyticum</name>
    <dbReference type="NCBI Taxonomy" id="1498"/>
    <lineage>
        <taxon>Bacteria</taxon>
        <taxon>Bacillati</taxon>
        <taxon>Bacillota</taxon>
        <taxon>Clostridia</taxon>
        <taxon>Eubacteriales</taxon>
        <taxon>Clostridiaceae</taxon>
        <taxon>Hathewaya</taxon>
    </lineage>
</organism>
<dbReference type="KEGG" id="hhw:NCTC503_01717"/>